<dbReference type="EMBL" id="FNOK01000006">
    <property type="protein sequence ID" value="SDW98253.1"/>
    <property type="molecule type" value="Genomic_DNA"/>
</dbReference>
<dbReference type="SUPFAM" id="SSF46689">
    <property type="entry name" value="Homeodomain-like"/>
    <property type="match status" value="1"/>
</dbReference>
<sequence>MTTGSVGSRRADTRRNHERILTAAAKALAGSGAIAFNAIAKQAGVGVGTVYRHFPTPEALVLAVYQRELQHLVDVVPSLLRQHPPKQAFRIWTTDHLTHYMMTKRGLAGALGAATSSHGELFAKAHEAMVGAVATLLAANVEAGTVRADLDPETVLRGLGGLLYLNPSDDWRGPTEKLVDLLWRGMCAGNCRPDGDGRLA</sequence>
<keyword evidence="2 4" id="KW-0238">DNA-binding</keyword>
<gene>
    <name evidence="6" type="ORF">SAMN05216215_1006252</name>
</gene>
<dbReference type="STRING" id="418495.SAMN05216215_1006252"/>
<dbReference type="InterPro" id="IPR001647">
    <property type="entry name" value="HTH_TetR"/>
</dbReference>
<dbReference type="PROSITE" id="PS50977">
    <property type="entry name" value="HTH_TETR_2"/>
    <property type="match status" value="1"/>
</dbReference>
<evidence type="ECO:0000259" key="5">
    <source>
        <dbReference type="PROSITE" id="PS50977"/>
    </source>
</evidence>
<dbReference type="RefSeq" id="WP_093263623.1">
    <property type="nucleotide sequence ID" value="NZ_FNOK01000006.1"/>
</dbReference>
<evidence type="ECO:0000256" key="1">
    <source>
        <dbReference type="ARBA" id="ARBA00023015"/>
    </source>
</evidence>
<accession>A0A1H2XZ94</accession>
<evidence type="ECO:0000313" key="6">
    <source>
        <dbReference type="EMBL" id="SDW98253.1"/>
    </source>
</evidence>
<proteinExistence type="predicted"/>
<feature type="DNA-binding region" description="H-T-H motif" evidence="4">
    <location>
        <begin position="35"/>
        <end position="54"/>
    </location>
</feature>
<dbReference type="PANTHER" id="PTHR30055">
    <property type="entry name" value="HTH-TYPE TRANSCRIPTIONAL REGULATOR RUTR"/>
    <property type="match status" value="1"/>
</dbReference>
<dbReference type="Pfam" id="PF00440">
    <property type="entry name" value="TetR_N"/>
    <property type="match status" value="1"/>
</dbReference>
<protein>
    <submittedName>
        <fullName evidence="6">Transcriptional regulator, TetR family</fullName>
    </submittedName>
</protein>
<dbReference type="InterPro" id="IPR050109">
    <property type="entry name" value="HTH-type_TetR-like_transc_reg"/>
</dbReference>
<dbReference type="InterPro" id="IPR036271">
    <property type="entry name" value="Tet_transcr_reg_TetR-rel_C_sf"/>
</dbReference>
<dbReference type="PANTHER" id="PTHR30055:SF234">
    <property type="entry name" value="HTH-TYPE TRANSCRIPTIONAL REGULATOR BETI"/>
    <property type="match status" value="1"/>
</dbReference>
<dbReference type="AlphaFoldDB" id="A0A1H2XZ94"/>
<dbReference type="OrthoDB" id="9795011at2"/>
<dbReference type="InterPro" id="IPR009057">
    <property type="entry name" value="Homeodomain-like_sf"/>
</dbReference>
<dbReference type="Gene3D" id="1.10.357.10">
    <property type="entry name" value="Tetracycline Repressor, domain 2"/>
    <property type="match status" value="1"/>
</dbReference>
<dbReference type="Pfam" id="PF21597">
    <property type="entry name" value="TetR_C_43"/>
    <property type="match status" value="1"/>
</dbReference>
<dbReference type="SUPFAM" id="SSF48498">
    <property type="entry name" value="Tetracyclin repressor-like, C-terminal domain"/>
    <property type="match status" value="1"/>
</dbReference>
<organism evidence="6 7">
    <name type="scientific">Saccharopolyspora shandongensis</name>
    <dbReference type="NCBI Taxonomy" id="418495"/>
    <lineage>
        <taxon>Bacteria</taxon>
        <taxon>Bacillati</taxon>
        <taxon>Actinomycetota</taxon>
        <taxon>Actinomycetes</taxon>
        <taxon>Pseudonocardiales</taxon>
        <taxon>Pseudonocardiaceae</taxon>
        <taxon>Saccharopolyspora</taxon>
    </lineage>
</organism>
<feature type="domain" description="HTH tetR-type" evidence="5">
    <location>
        <begin position="14"/>
        <end position="72"/>
    </location>
</feature>
<dbReference type="Proteomes" id="UP000199529">
    <property type="component" value="Unassembled WGS sequence"/>
</dbReference>
<keyword evidence="7" id="KW-1185">Reference proteome</keyword>
<name>A0A1H2XZ94_9PSEU</name>
<reference evidence="7" key="1">
    <citation type="submission" date="2016-10" db="EMBL/GenBank/DDBJ databases">
        <authorList>
            <person name="Varghese N."/>
            <person name="Submissions S."/>
        </authorList>
    </citation>
    <scope>NUCLEOTIDE SEQUENCE [LARGE SCALE GENOMIC DNA]</scope>
    <source>
        <strain evidence="7">CGMCC 4.3530</strain>
    </source>
</reference>
<dbReference type="GO" id="GO:0000976">
    <property type="term" value="F:transcription cis-regulatory region binding"/>
    <property type="evidence" value="ECO:0007669"/>
    <property type="project" value="TreeGrafter"/>
</dbReference>
<evidence type="ECO:0000256" key="4">
    <source>
        <dbReference type="PROSITE-ProRule" id="PRU00335"/>
    </source>
</evidence>
<evidence type="ECO:0000256" key="2">
    <source>
        <dbReference type="ARBA" id="ARBA00023125"/>
    </source>
</evidence>
<dbReference type="InterPro" id="IPR049445">
    <property type="entry name" value="TetR_SbtR-like_C"/>
</dbReference>
<keyword evidence="3" id="KW-0804">Transcription</keyword>
<dbReference type="GO" id="GO:0003700">
    <property type="term" value="F:DNA-binding transcription factor activity"/>
    <property type="evidence" value="ECO:0007669"/>
    <property type="project" value="TreeGrafter"/>
</dbReference>
<evidence type="ECO:0000313" key="7">
    <source>
        <dbReference type="Proteomes" id="UP000199529"/>
    </source>
</evidence>
<evidence type="ECO:0000256" key="3">
    <source>
        <dbReference type="ARBA" id="ARBA00023163"/>
    </source>
</evidence>
<keyword evidence="1" id="KW-0805">Transcription regulation</keyword>